<dbReference type="InterPro" id="IPR021109">
    <property type="entry name" value="Peptidase_aspartic_dom_sf"/>
</dbReference>
<proteinExistence type="predicted"/>
<evidence type="ECO:0000313" key="1">
    <source>
        <dbReference type="EMBL" id="CAI6359297.1"/>
    </source>
</evidence>
<dbReference type="AlphaFoldDB" id="A0AAV0WUU0"/>
<protein>
    <recommendedName>
        <fullName evidence="3">Peptidase A2 domain-containing protein</fullName>
    </recommendedName>
</protein>
<reference evidence="1 2" key="1">
    <citation type="submission" date="2023-01" db="EMBL/GenBank/DDBJ databases">
        <authorList>
            <person name="Whitehead M."/>
        </authorList>
    </citation>
    <scope>NUCLEOTIDE SEQUENCE [LARGE SCALE GENOMIC DNA]</scope>
</reference>
<gene>
    <name evidence="1" type="ORF">MEUPH1_LOCUS14722</name>
</gene>
<name>A0AAV0WUU0_9HEMI</name>
<dbReference type="Gene3D" id="2.40.70.10">
    <property type="entry name" value="Acid Proteases"/>
    <property type="match status" value="1"/>
</dbReference>
<dbReference type="Proteomes" id="UP001160148">
    <property type="component" value="Unassembled WGS sequence"/>
</dbReference>
<keyword evidence="2" id="KW-1185">Reference proteome</keyword>
<dbReference type="SUPFAM" id="SSF50630">
    <property type="entry name" value="Acid proteases"/>
    <property type="match status" value="1"/>
</dbReference>
<evidence type="ECO:0000313" key="2">
    <source>
        <dbReference type="Proteomes" id="UP001160148"/>
    </source>
</evidence>
<evidence type="ECO:0008006" key="3">
    <source>
        <dbReference type="Google" id="ProtNLM"/>
    </source>
</evidence>
<dbReference type="EMBL" id="CARXXK010000002">
    <property type="protein sequence ID" value="CAI6359297.1"/>
    <property type="molecule type" value="Genomic_DNA"/>
</dbReference>
<accession>A0AAV0WUU0</accession>
<organism evidence="1 2">
    <name type="scientific">Macrosiphum euphorbiae</name>
    <name type="common">potato aphid</name>
    <dbReference type="NCBI Taxonomy" id="13131"/>
    <lineage>
        <taxon>Eukaryota</taxon>
        <taxon>Metazoa</taxon>
        <taxon>Ecdysozoa</taxon>
        <taxon>Arthropoda</taxon>
        <taxon>Hexapoda</taxon>
        <taxon>Insecta</taxon>
        <taxon>Pterygota</taxon>
        <taxon>Neoptera</taxon>
        <taxon>Paraneoptera</taxon>
        <taxon>Hemiptera</taxon>
        <taxon>Sternorrhyncha</taxon>
        <taxon>Aphidomorpha</taxon>
        <taxon>Aphidoidea</taxon>
        <taxon>Aphididae</taxon>
        <taxon>Macrosiphini</taxon>
        <taxon>Macrosiphum</taxon>
    </lineage>
</organism>
<sequence length="124" mass="14418">MCKNKSKNHYVEVETESESVEMFQLKVGYQKSVEPYFVKIKIEEIYIDMELDSGAGRSIIPFKLYKKYWSKLKVIPSLIKLKTYNGEIINPVGEVMVDMEYKNKKEQCNLLIVENGCRALLGKI</sequence>
<comment type="caution">
    <text evidence="1">The sequence shown here is derived from an EMBL/GenBank/DDBJ whole genome shotgun (WGS) entry which is preliminary data.</text>
</comment>